<dbReference type="Gene3D" id="3.30.300.70">
    <property type="entry name" value="RimP-like superfamily, N-terminal"/>
    <property type="match status" value="1"/>
</dbReference>
<dbReference type="InterPro" id="IPR003728">
    <property type="entry name" value="Ribosome_maturation_RimP"/>
</dbReference>
<evidence type="ECO:0000259" key="4">
    <source>
        <dbReference type="Pfam" id="PF02576"/>
    </source>
</evidence>
<proteinExistence type="inferred from homology"/>
<evidence type="ECO:0000259" key="5">
    <source>
        <dbReference type="Pfam" id="PF17384"/>
    </source>
</evidence>
<evidence type="ECO:0000256" key="3">
    <source>
        <dbReference type="HAMAP-Rule" id="MF_01077"/>
    </source>
</evidence>
<dbReference type="GO" id="GO:0000028">
    <property type="term" value="P:ribosomal small subunit assembly"/>
    <property type="evidence" value="ECO:0007669"/>
    <property type="project" value="TreeGrafter"/>
</dbReference>
<keyword evidence="7" id="KW-1185">Reference proteome</keyword>
<organism evidence="6 7">
    <name type="scientific">Mucilaginibacter pineti</name>
    <dbReference type="NCBI Taxonomy" id="1391627"/>
    <lineage>
        <taxon>Bacteria</taxon>
        <taxon>Pseudomonadati</taxon>
        <taxon>Bacteroidota</taxon>
        <taxon>Sphingobacteriia</taxon>
        <taxon>Sphingobacteriales</taxon>
        <taxon>Sphingobacteriaceae</taxon>
        <taxon>Mucilaginibacter</taxon>
    </lineage>
</organism>
<evidence type="ECO:0000256" key="2">
    <source>
        <dbReference type="ARBA" id="ARBA00022517"/>
    </source>
</evidence>
<dbReference type="EMBL" id="FNAI01000004">
    <property type="protein sequence ID" value="SDE11670.1"/>
    <property type="molecule type" value="Genomic_DNA"/>
</dbReference>
<reference evidence="6 7" key="1">
    <citation type="submission" date="2016-10" db="EMBL/GenBank/DDBJ databases">
        <authorList>
            <person name="de Groot N.N."/>
        </authorList>
    </citation>
    <scope>NUCLEOTIDE SEQUENCE [LARGE SCALE GENOMIC DNA]</scope>
    <source>
        <strain evidence="6 7">47C3B</strain>
    </source>
</reference>
<comment type="function">
    <text evidence="3">Required for maturation of 30S ribosomal subunits.</text>
</comment>
<dbReference type="HAMAP" id="MF_01077">
    <property type="entry name" value="RimP"/>
    <property type="match status" value="1"/>
</dbReference>
<dbReference type="Proteomes" id="UP000199072">
    <property type="component" value="Unassembled WGS sequence"/>
</dbReference>
<keyword evidence="2 3" id="KW-0690">Ribosome biogenesis</keyword>
<dbReference type="InterPro" id="IPR028989">
    <property type="entry name" value="RimP_N"/>
</dbReference>
<feature type="domain" description="Ribosome maturation factor RimP C-terminal" evidence="5">
    <location>
        <begin position="83"/>
        <end position="153"/>
    </location>
</feature>
<dbReference type="PANTHER" id="PTHR33867:SF1">
    <property type="entry name" value="RIBOSOME MATURATION FACTOR RIMP"/>
    <property type="match status" value="1"/>
</dbReference>
<name>A0A1G7AA78_9SPHI</name>
<keyword evidence="1 3" id="KW-0963">Cytoplasm</keyword>
<dbReference type="GO" id="GO:0005829">
    <property type="term" value="C:cytosol"/>
    <property type="evidence" value="ECO:0007669"/>
    <property type="project" value="TreeGrafter"/>
</dbReference>
<dbReference type="SUPFAM" id="SSF75420">
    <property type="entry name" value="YhbC-like, N-terminal domain"/>
    <property type="match status" value="1"/>
</dbReference>
<sequence length="154" mass="17098">MNIEKRVRQLVEEKIADKPNLFIVDIKMHSNGKLIVLIDGDNGLGIDDCVQVSRHVGFHLEEENVIETAYNLEVSSPGIDFPLTAPRQYAKNVGRSLAIKMADGTKREGVLSGLTEDAIIIEEKIKEKGKKAETVESVIPIDKITETKVLISFK</sequence>
<dbReference type="OrthoDB" id="9789702at2"/>
<dbReference type="AlphaFoldDB" id="A0A1G7AA78"/>
<comment type="similarity">
    <text evidence="3">Belongs to the RimP family.</text>
</comment>
<dbReference type="STRING" id="1391627.SAMN05216464_10417"/>
<evidence type="ECO:0000313" key="7">
    <source>
        <dbReference type="Proteomes" id="UP000199072"/>
    </source>
</evidence>
<feature type="domain" description="Ribosome maturation factor RimP N-terminal" evidence="4">
    <location>
        <begin position="14"/>
        <end position="80"/>
    </location>
</feature>
<dbReference type="PANTHER" id="PTHR33867">
    <property type="entry name" value="RIBOSOME MATURATION FACTOR RIMP"/>
    <property type="match status" value="1"/>
</dbReference>
<evidence type="ECO:0000313" key="6">
    <source>
        <dbReference type="EMBL" id="SDE11670.1"/>
    </source>
</evidence>
<protein>
    <recommendedName>
        <fullName evidence="3">Ribosome maturation factor RimP</fullName>
    </recommendedName>
</protein>
<dbReference type="Pfam" id="PF17384">
    <property type="entry name" value="DUF150_C"/>
    <property type="match status" value="1"/>
</dbReference>
<gene>
    <name evidence="3" type="primary">rimP</name>
    <name evidence="6" type="ORF">SAMN05216464_10417</name>
</gene>
<dbReference type="GO" id="GO:0006412">
    <property type="term" value="P:translation"/>
    <property type="evidence" value="ECO:0007669"/>
    <property type="project" value="TreeGrafter"/>
</dbReference>
<dbReference type="RefSeq" id="WP_091148861.1">
    <property type="nucleotide sequence ID" value="NZ_FNAI01000004.1"/>
</dbReference>
<dbReference type="InterPro" id="IPR035956">
    <property type="entry name" value="RimP_N_sf"/>
</dbReference>
<evidence type="ECO:0000256" key="1">
    <source>
        <dbReference type="ARBA" id="ARBA00022490"/>
    </source>
</evidence>
<comment type="subcellular location">
    <subcellularLocation>
        <location evidence="3">Cytoplasm</location>
    </subcellularLocation>
</comment>
<dbReference type="InterPro" id="IPR028998">
    <property type="entry name" value="RimP_C"/>
</dbReference>
<accession>A0A1G7AA78</accession>
<dbReference type="Pfam" id="PF02576">
    <property type="entry name" value="RimP_N"/>
    <property type="match status" value="1"/>
</dbReference>
<dbReference type="NCBIfam" id="NF002531">
    <property type="entry name" value="PRK02001.1"/>
    <property type="match status" value="1"/>
</dbReference>